<gene>
    <name evidence="2" type="ORF">SAMN05421766_102343</name>
</gene>
<organism evidence="2 3">
    <name type="scientific">Zobellia uliginosa</name>
    <dbReference type="NCBI Taxonomy" id="143224"/>
    <lineage>
        <taxon>Bacteria</taxon>
        <taxon>Pseudomonadati</taxon>
        <taxon>Bacteroidota</taxon>
        <taxon>Flavobacteriia</taxon>
        <taxon>Flavobacteriales</taxon>
        <taxon>Flavobacteriaceae</taxon>
        <taxon>Zobellia</taxon>
    </lineage>
</organism>
<feature type="transmembrane region" description="Helical" evidence="1">
    <location>
        <begin position="21"/>
        <end position="39"/>
    </location>
</feature>
<dbReference type="SUPFAM" id="SSF53474">
    <property type="entry name" value="alpha/beta-Hydrolases"/>
    <property type="match status" value="1"/>
</dbReference>
<reference evidence="2 3" key="1">
    <citation type="submission" date="2017-01" db="EMBL/GenBank/DDBJ databases">
        <authorList>
            <person name="Varghese N."/>
            <person name="Submissions S."/>
        </authorList>
    </citation>
    <scope>NUCLEOTIDE SEQUENCE [LARGE SCALE GENOMIC DNA]</scope>
    <source>
        <strain evidence="2 3">DSM 2061</strain>
    </source>
</reference>
<dbReference type="Gene3D" id="3.40.50.1820">
    <property type="entry name" value="alpha/beta hydrolase"/>
    <property type="match status" value="1"/>
</dbReference>
<dbReference type="RefSeq" id="WP_076454102.1">
    <property type="nucleotide sequence ID" value="NZ_FTOB01000002.1"/>
</dbReference>
<comment type="caution">
    <text evidence="2">The sequence shown here is derived from an EMBL/GenBank/DDBJ whole genome shotgun (WGS) entry which is preliminary data.</text>
</comment>
<keyword evidence="1" id="KW-0472">Membrane</keyword>
<evidence type="ECO:0000313" key="3">
    <source>
        <dbReference type="Proteomes" id="UP000185728"/>
    </source>
</evidence>
<keyword evidence="1" id="KW-1133">Transmembrane helix</keyword>
<proteinExistence type="predicted"/>
<evidence type="ECO:0000256" key="1">
    <source>
        <dbReference type="SAM" id="Phobius"/>
    </source>
</evidence>
<keyword evidence="3" id="KW-1185">Reference proteome</keyword>
<dbReference type="EMBL" id="FTOB01000002">
    <property type="protein sequence ID" value="SIS49003.1"/>
    <property type="molecule type" value="Genomic_DNA"/>
</dbReference>
<protein>
    <submittedName>
        <fullName evidence="2">Uncharacterized protein</fullName>
    </submittedName>
</protein>
<evidence type="ECO:0000313" key="2">
    <source>
        <dbReference type="EMBL" id="SIS49003.1"/>
    </source>
</evidence>
<name>A0ABY1KM93_9FLAO</name>
<accession>A0ABY1KM93</accession>
<sequence>MRNQYNLKHERKLLYVVQIKTLPNIKLIITWAIVILQLITMSQTMNAQIQPAQNWHMPDLSNIPLQNASSGDYTEIKDSIPIRGTEFLIRVPNNWNGILLNDLDYRRSADSQRNLLLLKKGYALSGTARRPERLKNYDPAHEIHDLISVLDIFESVFGKPKKTIQLGCSGGGTVTLAMAEMHPDRIDGAIAGCASTSPWMANTHLDGLFVLKALIAPDLPIVNLPLTEPEISNIGKQWQKAIKEAQKTPKGRARIALAITIGQWPAWGGPGKAPIPEPDPNNVRDLQESMYQSLLKLLPSKQTFGTSMLEQAAPGQLRWNTGVDYQESFANGDTLYKVAVHKLYDEAKIDLKKDLKKINSFDRIKADPKAVKWWSSPGRTHLGKPKVPLLRINTSGDALVYPTMAQGYKELVRANGYSDFFRLVYVNRWGHCSFSLSEWLAAIETMVQRIETGHWPRTDPESLRKLAHSLVSDSEARFYNQREVKAYNRIWTPTVQDYLGQNK</sequence>
<dbReference type="Proteomes" id="UP000185728">
    <property type="component" value="Unassembled WGS sequence"/>
</dbReference>
<dbReference type="InterPro" id="IPR029058">
    <property type="entry name" value="AB_hydrolase_fold"/>
</dbReference>
<keyword evidence="1" id="KW-0812">Transmembrane</keyword>